<dbReference type="Proteomes" id="UP000321891">
    <property type="component" value="Unassembled WGS sequence"/>
</dbReference>
<dbReference type="GO" id="GO:0005829">
    <property type="term" value="C:cytosol"/>
    <property type="evidence" value="ECO:0007669"/>
    <property type="project" value="InterPro"/>
</dbReference>
<name>A0A0D6N7W2_9PROT</name>
<dbReference type="InterPro" id="IPR011901">
    <property type="entry name" value="Grx2"/>
</dbReference>
<dbReference type="NCBIfam" id="NF007702">
    <property type="entry name" value="PRK10387.1"/>
    <property type="match status" value="1"/>
</dbReference>
<evidence type="ECO:0000313" key="4">
    <source>
        <dbReference type="Proteomes" id="UP000032671"/>
    </source>
</evidence>
<evidence type="ECO:0000313" key="2">
    <source>
        <dbReference type="EMBL" id="GAN61658.1"/>
    </source>
</evidence>
<dbReference type="RefSeq" id="WP_048839695.1">
    <property type="nucleotide sequence ID" value="NZ_BAMV01000051.1"/>
</dbReference>
<evidence type="ECO:0000313" key="5">
    <source>
        <dbReference type="Proteomes" id="UP000321891"/>
    </source>
</evidence>
<dbReference type="Gene3D" id="3.40.30.10">
    <property type="entry name" value="Glutaredoxin"/>
    <property type="match status" value="1"/>
</dbReference>
<reference evidence="3 5" key="2">
    <citation type="submission" date="2019-07" db="EMBL/GenBank/DDBJ databases">
        <title>Whole genome shotgun sequence of Acetobacter cibinongensis NBRC 16605.</title>
        <authorList>
            <person name="Hosoyama A."/>
            <person name="Uohara A."/>
            <person name="Ohji S."/>
            <person name="Ichikawa N."/>
        </authorList>
    </citation>
    <scope>NUCLEOTIDE SEQUENCE [LARGE SCALE GENOMIC DNA]</scope>
    <source>
        <strain evidence="3 5">NBRC 16605</strain>
    </source>
</reference>
<dbReference type="Pfam" id="PF04399">
    <property type="entry name" value="Glutaredoxin2_C"/>
    <property type="match status" value="1"/>
</dbReference>
<dbReference type="PROSITE" id="PS00195">
    <property type="entry name" value="GLUTAREDOXIN_1"/>
    <property type="match status" value="1"/>
</dbReference>
<dbReference type="STRING" id="1231339.Abci_053_012"/>
<dbReference type="SUPFAM" id="SSF47616">
    <property type="entry name" value="GST C-terminal domain-like"/>
    <property type="match status" value="1"/>
</dbReference>
<keyword evidence="5" id="KW-1185">Reference proteome</keyword>
<dbReference type="EMBL" id="BJVU01000015">
    <property type="protein sequence ID" value="GEL59870.1"/>
    <property type="molecule type" value="Genomic_DNA"/>
</dbReference>
<reference evidence="2 4" key="1">
    <citation type="submission" date="2012-11" db="EMBL/GenBank/DDBJ databases">
        <title>Whole genome sequence of Acetobacter cibinongensis 4H-1.</title>
        <authorList>
            <person name="Azuma Y."/>
            <person name="Higashiura N."/>
            <person name="Hirakawa H."/>
            <person name="Matsushita K."/>
        </authorList>
    </citation>
    <scope>NUCLEOTIDE SEQUENCE [LARGE SCALE GENOMIC DNA]</scope>
    <source>
        <strain evidence="2 4">4H-1</strain>
    </source>
</reference>
<proteinExistence type="predicted"/>
<dbReference type="NCBIfam" id="TIGR02182">
    <property type="entry name" value="GRXB"/>
    <property type="match status" value="1"/>
</dbReference>
<dbReference type="EMBL" id="BAMV01000051">
    <property type="protein sequence ID" value="GAN61658.1"/>
    <property type="molecule type" value="Genomic_DNA"/>
</dbReference>
<accession>A0A6N3SR56</accession>
<gene>
    <name evidence="2" type="ORF">Abci_053_012</name>
    <name evidence="3" type="ORF">ACI01nite_24720</name>
</gene>
<dbReference type="CDD" id="cd03199">
    <property type="entry name" value="GST_C_GRX2"/>
    <property type="match status" value="1"/>
</dbReference>
<accession>A0A0D6N7W2</accession>
<evidence type="ECO:0000259" key="1">
    <source>
        <dbReference type="PROSITE" id="PS50404"/>
    </source>
</evidence>
<dbReference type="Proteomes" id="UP000032671">
    <property type="component" value="Unassembled WGS sequence"/>
</dbReference>
<dbReference type="Pfam" id="PF13417">
    <property type="entry name" value="GST_N_3"/>
    <property type="match status" value="1"/>
</dbReference>
<protein>
    <submittedName>
        <fullName evidence="2 3">Glutaredoxin</fullName>
    </submittedName>
</protein>
<comment type="caution">
    <text evidence="2">The sequence shown here is derived from an EMBL/GenBank/DDBJ whole genome shotgun (WGS) entry which is preliminary data.</text>
</comment>
<dbReference type="InterPro" id="IPR036282">
    <property type="entry name" value="Glutathione-S-Trfase_C_sf"/>
</dbReference>
<dbReference type="PROSITE" id="PS51354">
    <property type="entry name" value="GLUTAREDOXIN_2"/>
    <property type="match status" value="1"/>
</dbReference>
<dbReference type="InterPro" id="IPR004045">
    <property type="entry name" value="Glutathione_S-Trfase_N"/>
</dbReference>
<feature type="domain" description="GST N-terminal" evidence="1">
    <location>
        <begin position="1"/>
        <end position="77"/>
    </location>
</feature>
<dbReference type="InterPro" id="IPR036249">
    <property type="entry name" value="Thioredoxin-like_sf"/>
</dbReference>
<dbReference type="PROSITE" id="PS50404">
    <property type="entry name" value="GST_NTER"/>
    <property type="match status" value="1"/>
</dbReference>
<evidence type="ECO:0000313" key="3">
    <source>
        <dbReference type="EMBL" id="GEL59870.1"/>
    </source>
</evidence>
<dbReference type="SUPFAM" id="SSF52833">
    <property type="entry name" value="Thioredoxin-like"/>
    <property type="match status" value="1"/>
</dbReference>
<sequence>MYKLYVYDHCPFCIKARMIFGLHDLPFDLIMLPNDDEATPKAMIGRKMLPILEYNGHYMGESMDIIAHIEQAGTPVLTGPTRPELTDWIQRTSGPLYRQFLPRAACAPFPEFSTTSGRAYFVRNKEKSTGLFSDILNEGPQALSGLNTLLSELAPLIQDTSAVNGTLSTDDIHLFAHLHSLSLIRGLVYPDEVEAYRKAMSAKAGIPLLDDLAV</sequence>
<dbReference type="InterPro" id="IPR007494">
    <property type="entry name" value="Glutaredoxin2_C"/>
</dbReference>
<organism evidence="2 4">
    <name type="scientific">Acetobacter cibinongensis</name>
    <dbReference type="NCBI Taxonomy" id="146475"/>
    <lineage>
        <taxon>Bacteria</taxon>
        <taxon>Pseudomonadati</taxon>
        <taxon>Pseudomonadota</taxon>
        <taxon>Alphaproteobacteria</taxon>
        <taxon>Acetobacterales</taxon>
        <taxon>Acetobacteraceae</taxon>
        <taxon>Acetobacter</taxon>
    </lineage>
</organism>
<dbReference type="AlphaFoldDB" id="A0A0D6N7W2"/>
<dbReference type="Gene3D" id="1.20.1050.10">
    <property type="match status" value="1"/>
</dbReference>
<dbReference type="InterPro" id="IPR011767">
    <property type="entry name" value="GLR_AS"/>
</dbReference>